<evidence type="ECO:0000256" key="1">
    <source>
        <dbReference type="ARBA" id="ARBA00022468"/>
    </source>
</evidence>
<dbReference type="InterPro" id="IPR032675">
    <property type="entry name" value="LRR_dom_sf"/>
</dbReference>
<dbReference type="Gene3D" id="3.80.10.10">
    <property type="entry name" value="Ribonuclease Inhibitor"/>
    <property type="match status" value="2"/>
</dbReference>
<evidence type="ECO:0000259" key="5">
    <source>
        <dbReference type="PROSITE" id="PS50042"/>
    </source>
</evidence>
<dbReference type="InterPro" id="IPR014710">
    <property type="entry name" value="RmlC-like_jellyroll"/>
</dbReference>
<protein>
    <recommendedName>
        <fullName evidence="5">Cyclic nucleotide-binding domain-containing protein</fullName>
    </recommendedName>
</protein>
<keyword evidence="3" id="KW-0677">Repeat</keyword>
<keyword evidence="7" id="KW-1185">Reference proteome</keyword>
<keyword evidence="1" id="KW-0343">GTPase activation</keyword>
<keyword evidence="2" id="KW-0433">Leucine-rich repeat</keyword>
<proteinExistence type="predicted"/>
<evidence type="ECO:0000256" key="3">
    <source>
        <dbReference type="ARBA" id="ARBA00022737"/>
    </source>
</evidence>
<sequence>MPEGARWARDDSDVVWCESTEGLLQAVADGNTGVEIGGADAGPLLEAVERVAGSLEHLSLTGCALDAAALGRLASALAPTQIKGVGVSNNPGLGAEAWTSFWAALPASVSKWDFGDNGLEDSCLNGLASAVGHGAARELLVDGNDLGDVGPLLALVRGSQTLVELDLGDNSLADAQVRLLAEALPSSAVETLVLGRNSGITDAGAVAIVYALPRTRVTTLHLDSTQIGDATLDALADVLADTQLVELHIDETKITDQGVLHLCKALPRSRIKFLDAGDNNLSDETASALEASLGADVSVEGRAMAGAREAGVLHPPAAARHRKTHGGGQAAFMQELSPWLQQEITRHLVGELICFHPFFANMPPQALNHLCLDTVTTLCSAGDIVIEMGQTMRMMFFVVSGKLGALSVDSGPVSRRSRSEPRDNRLSYSSSMDLSDYTGTLMQRTSSRARRAEAVRATPSSQPRRWWAARSTRGRSRTHFETWEPGWWLDDVSLFKDAVRMMTVVSLTDSELLVVTREAMLKLVEVFPEVARYFEDVKAAVIADGLQD</sequence>
<evidence type="ECO:0000313" key="6">
    <source>
        <dbReference type="EMBL" id="CAK0895336.1"/>
    </source>
</evidence>
<accession>A0ABN9XAR4</accession>
<gene>
    <name evidence="6" type="ORF">PCOR1329_LOCUS74111</name>
</gene>
<dbReference type="Proteomes" id="UP001189429">
    <property type="component" value="Unassembled WGS sequence"/>
</dbReference>
<dbReference type="InterPro" id="IPR018490">
    <property type="entry name" value="cNMP-bd_dom_sf"/>
</dbReference>
<dbReference type="SUPFAM" id="SSF51206">
    <property type="entry name" value="cAMP-binding domain-like"/>
    <property type="match status" value="1"/>
</dbReference>
<name>A0ABN9XAR4_9DINO</name>
<dbReference type="PANTHER" id="PTHR24113:SF12">
    <property type="entry name" value="RAN GTPASE-ACTIVATING PROTEIN 1"/>
    <property type="match status" value="1"/>
</dbReference>
<dbReference type="PANTHER" id="PTHR24113">
    <property type="entry name" value="RAN GTPASE-ACTIVATING PROTEIN 1"/>
    <property type="match status" value="1"/>
</dbReference>
<organism evidence="6 7">
    <name type="scientific">Prorocentrum cordatum</name>
    <dbReference type="NCBI Taxonomy" id="2364126"/>
    <lineage>
        <taxon>Eukaryota</taxon>
        <taxon>Sar</taxon>
        <taxon>Alveolata</taxon>
        <taxon>Dinophyceae</taxon>
        <taxon>Prorocentrales</taxon>
        <taxon>Prorocentraceae</taxon>
        <taxon>Prorocentrum</taxon>
    </lineage>
</organism>
<dbReference type="SUPFAM" id="SSF52047">
    <property type="entry name" value="RNI-like"/>
    <property type="match status" value="1"/>
</dbReference>
<dbReference type="InterPro" id="IPR000595">
    <property type="entry name" value="cNMP-bd_dom"/>
</dbReference>
<dbReference type="InterPro" id="IPR027038">
    <property type="entry name" value="RanGap"/>
</dbReference>
<comment type="caution">
    <text evidence="6">The sequence shown here is derived from an EMBL/GenBank/DDBJ whole genome shotgun (WGS) entry which is preliminary data.</text>
</comment>
<dbReference type="CDD" id="cd00038">
    <property type="entry name" value="CAP_ED"/>
    <property type="match status" value="1"/>
</dbReference>
<dbReference type="EMBL" id="CAUYUJ010020025">
    <property type="protein sequence ID" value="CAK0895336.1"/>
    <property type="molecule type" value="Genomic_DNA"/>
</dbReference>
<dbReference type="SMART" id="SM00368">
    <property type="entry name" value="LRR_RI"/>
    <property type="match status" value="5"/>
</dbReference>
<dbReference type="PROSITE" id="PS50042">
    <property type="entry name" value="CNMP_BINDING_3"/>
    <property type="match status" value="1"/>
</dbReference>
<feature type="domain" description="Cyclic nucleotide-binding" evidence="5">
    <location>
        <begin position="358"/>
        <end position="458"/>
    </location>
</feature>
<reference evidence="6" key="1">
    <citation type="submission" date="2023-10" db="EMBL/GenBank/DDBJ databases">
        <authorList>
            <person name="Chen Y."/>
            <person name="Shah S."/>
            <person name="Dougan E. K."/>
            <person name="Thang M."/>
            <person name="Chan C."/>
        </authorList>
    </citation>
    <scope>NUCLEOTIDE SEQUENCE [LARGE SCALE GENOMIC DNA]</scope>
</reference>
<evidence type="ECO:0000256" key="2">
    <source>
        <dbReference type="ARBA" id="ARBA00022614"/>
    </source>
</evidence>
<dbReference type="Gene3D" id="2.60.120.10">
    <property type="entry name" value="Jelly Rolls"/>
    <property type="match status" value="1"/>
</dbReference>
<feature type="non-terminal residue" evidence="6">
    <location>
        <position position="548"/>
    </location>
</feature>
<evidence type="ECO:0000313" key="7">
    <source>
        <dbReference type="Proteomes" id="UP001189429"/>
    </source>
</evidence>
<evidence type="ECO:0000256" key="4">
    <source>
        <dbReference type="SAM" id="MobiDB-lite"/>
    </source>
</evidence>
<feature type="region of interest" description="Disordered" evidence="4">
    <location>
        <begin position="408"/>
        <end position="433"/>
    </location>
</feature>